<dbReference type="Gene3D" id="2.140.10.30">
    <property type="entry name" value="Dipeptidylpeptidase IV, N-terminal domain"/>
    <property type="match status" value="1"/>
</dbReference>
<evidence type="ECO:0000259" key="1">
    <source>
        <dbReference type="Pfam" id="PF00326"/>
    </source>
</evidence>
<keyword evidence="4" id="KW-1185">Reference proteome</keyword>
<evidence type="ECO:0000313" key="4">
    <source>
        <dbReference type="Proteomes" id="UP001524587"/>
    </source>
</evidence>
<feature type="domain" description="Peptidase S9 prolyl oligopeptidase catalytic" evidence="1">
    <location>
        <begin position="518"/>
        <end position="714"/>
    </location>
</feature>
<name>A0ABT1W5Q5_9PROT</name>
<gene>
    <name evidence="3" type="ORF">NFI95_03265</name>
</gene>
<dbReference type="RefSeq" id="WP_422862914.1">
    <property type="nucleotide sequence ID" value="NZ_JAMSKV010000002.1"/>
</dbReference>
<reference evidence="3 4" key="1">
    <citation type="submission" date="2022-06" db="EMBL/GenBank/DDBJ databases">
        <title>Endosaccharibacter gen. nov., sp. nov., endophytic bacteria isolated from sugarcane.</title>
        <authorList>
            <person name="Pitiwittayakul N."/>
            <person name="Yukphan P."/>
            <person name="Charoenyingcharoen P."/>
            <person name="Tanasupawat S."/>
        </authorList>
    </citation>
    <scope>NUCLEOTIDE SEQUENCE [LARGE SCALE GENOMIC DNA]</scope>
    <source>
        <strain evidence="3 4">KSS8</strain>
    </source>
</reference>
<proteinExistence type="predicted"/>
<comment type="caution">
    <text evidence="3">The sequence shown here is derived from an EMBL/GenBank/DDBJ whole genome shotgun (WGS) entry which is preliminary data.</text>
</comment>
<dbReference type="InterPro" id="IPR002469">
    <property type="entry name" value="Peptidase_S9B_N"/>
</dbReference>
<accession>A0ABT1W5Q5</accession>
<dbReference type="SUPFAM" id="SSF53474">
    <property type="entry name" value="alpha/beta-Hydrolases"/>
    <property type="match status" value="1"/>
</dbReference>
<dbReference type="InterPro" id="IPR001375">
    <property type="entry name" value="Peptidase_S9_cat"/>
</dbReference>
<dbReference type="Gene3D" id="3.40.50.1820">
    <property type="entry name" value="alpha/beta hydrolase"/>
    <property type="match status" value="1"/>
</dbReference>
<dbReference type="Pfam" id="PF00930">
    <property type="entry name" value="DPPIV_N"/>
    <property type="match status" value="1"/>
</dbReference>
<dbReference type="Proteomes" id="UP001524587">
    <property type="component" value="Unassembled WGS sequence"/>
</dbReference>
<feature type="domain" description="Dipeptidylpeptidase IV N-terminal" evidence="2">
    <location>
        <begin position="135"/>
        <end position="353"/>
    </location>
</feature>
<sequence>MPQAMPKAPEDCFAQLAATRSDTLGMPVHAVPTPDGRSVLFLRSGPRDTTLHLFRFDVANGAVTELAKPAGGPETLSVAEKARRERARMTLTGITDFSLSEDGRTLLAIEADHLLRIDPATGRRHQVPGSGWIGPRLSPDGRFVAAVRDNDLHVVSLTDGADTRLTRTGSDTLSNGLSEFAAAEELDRADGAWWSPDSRTVLFEVADTSGVEKHFIADPGHPDRAPVEFRYPRAGTANARLSLMLADRDGRRPPRPVKWDSEAFPYLVRVVWPTGKGRLSLVVMNRAETEERVLAVDPGTGNTTELLRETDPAWVAIAPVAAGTRAGQALPLPHWFADGSGFLWAAETKKGWELQRRRPDGSLERRYDKAAFLGLEAADPHHAVILTEPDRIDTAVERLDLDTGAVTPLSAAPGLHEGRFAPGNGTDRPFVDVRAGADGNAATVLLDPTGRVIATLPSVAEHPRSVHIEFTQAGPAQMDALIVRPSDFQPGRHYPVVLQVYAGPGVKTVERAPSHFLEDQCLADRGFIVASLDGRGTPGRDHDWERATKDDLIDLPLADQADGLKALGARYPEMDMSRVGVTGWSFGGYFTAMATIRRPDLFKVGVAGAPVVDFRDYDTAYTERYLGTPQADPDGYTKSDVLTYAASLSRPLLIMHGLTDDNVYFENSYKLTQALLQAGKPYRLLLLPGTHLLPDLAIRTRVSEARADFLSEALDPGKGG</sequence>
<dbReference type="EMBL" id="JAMSKV010000002">
    <property type="protein sequence ID" value="MCQ8277471.1"/>
    <property type="molecule type" value="Genomic_DNA"/>
</dbReference>
<dbReference type="PANTHER" id="PTHR11731:SF193">
    <property type="entry name" value="DIPEPTIDYL PEPTIDASE 9"/>
    <property type="match status" value="1"/>
</dbReference>
<dbReference type="InterPro" id="IPR050278">
    <property type="entry name" value="Serine_Prot_S9B/DPPIV"/>
</dbReference>
<dbReference type="Pfam" id="PF00326">
    <property type="entry name" value="Peptidase_S9"/>
    <property type="match status" value="1"/>
</dbReference>
<protein>
    <submittedName>
        <fullName evidence="3">Prolyl oligopeptidase family serine peptidase</fullName>
    </submittedName>
</protein>
<dbReference type="PANTHER" id="PTHR11731">
    <property type="entry name" value="PROTEASE FAMILY S9B,C DIPEPTIDYL-PEPTIDASE IV-RELATED"/>
    <property type="match status" value="1"/>
</dbReference>
<dbReference type="InterPro" id="IPR029058">
    <property type="entry name" value="AB_hydrolase_fold"/>
</dbReference>
<evidence type="ECO:0000313" key="3">
    <source>
        <dbReference type="EMBL" id="MCQ8277471.1"/>
    </source>
</evidence>
<organism evidence="3 4">
    <name type="scientific">Endosaccharibacter trunci</name>
    <dbReference type="NCBI Taxonomy" id="2812733"/>
    <lineage>
        <taxon>Bacteria</taxon>
        <taxon>Pseudomonadati</taxon>
        <taxon>Pseudomonadota</taxon>
        <taxon>Alphaproteobacteria</taxon>
        <taxon>Acetobacterales</taxon>
        <taxon>Acetobacteraceae</taxon>
        <taxon>Endosaccharibacter</taxon>
    </lineage>
</organism>
<dbReference type="SUPFAM" id="SSF82171">
    <property type="entry name" value="DPP6 N-terminal domain-like"/>
    <property type="match status" value="1"/>
</dbReference>
<evidence type="ECO:0000259" key="2">
    <source>
        <dbReference type="Pfam" id="PF00930"/>
    </source>
</evidence>